<dbReference type="Proteomes" id="UP000054007">
    <property type="component" value="Unassembled WGS sequence"/>
</dbReference>
<feature type="transmembrane region" description="Helical" evidence="2">
    <location>
        <begin position="143"/>
        <end position="164"/>
    </location>
</feature>
<evidence type="ECO:0000313" key="4">
    <source>
        <dbReference type="Proteomes" id="UP000054007"/>
    </source>
</evidence>
<keyword evidence="2" id="KW-0812">Transmembrane</keyword>
<organism evidence="3 4">
    <name type="scientific">Cylindrobasidium torrendii FP15055 ss-10</name>
    <dbReference type="NCBI Taxonomy" id="1314674"/>
    <lineage>
        <taxon>Eukaryota</taxon>
        <taxon>Fungi</taxon>
        <taxon>Dikarya</taxon>
        <taxon>Basidiomycota</taxon>
        <taxon>Agaricomycotina</taxon>
        <taxon>Agaricomycetes</taxon>
        <taxon>Agaricomycetidae</taxon>
        <taxon>Agaricales</taxon>
        <taxon>Marasmiineae</taxon>
        <taxon>Physalacriaceae</taxon>
        <taxon>Cylindrobasidium</taxon>
    </lineage>
</organism>
<evidence type="ECO:0000256" key="2">
    <source>
        <dbReference type="SAM" id="Phobius"/>
    </source>
</evidence>
<accession>A0A0D7AVR3</accession>
<reference evidence="3 4" key="1">
    <citation type="journal article" date="2015" name="Fungal Genet. Biol.">
        <title>Evolution of novel wood decay mechanisms in Agaricales revealed by the genome sequences of Fistulina hepatica and Cylindrobasidium torrendii.</title>
        <authorList>
            <person name="Floudas D."/>
            <person name="Held B.W."/>
            <person name="Riley R."/>
            <person name="Nagy L.G."/>
            <person name="Koehler G."/>
            <person name="Ransdell A.S."/>
            <person name="Younus H."/>
            <person name="Chow J."/>
            <person name="Chiniquy J."/>
            <person name="Lipzen A."/>
            <person name="Tritt A."/>
            <person name="Sun H."/>
            <person name="Haridas S."/>
            <person name="LaButti K."/>
            <person name="Ohm R.A."/>
            <person name="Kues U."/>
            <person name="Blanchette R.A."/>
            <person name="Grigoriev I.V."/>
            <person name="Minto R.E."/>
            <person name="Hibbett D.S."/>
        </authorList>
    </citation>
    <scope>NUCLEOTIDE SEQUENCE [LARGE SCALE GENOMIC DNA]</scope>
    <source>
        <strain evidence="3 4">FP15055 ss-10</strain>
    </source>
</reference>
<feature type="coiled-coil region" evidence="1">
    <location>
        <begin position="107"/>
        <end position="141"/>
    </location>
</feature>
<evidence type="ECO:0000256" key="1">
    <source>
        <dbReference type="SAM" id="Coils"/>
    </source>
</evidence>
<keyword evidence="1" id="KW-0175">Coiled coil</keyword>
<sequence length="169" mass="18551">MADHWFSSNMIEPSKEVTADVVSKVLGPEALEYDAEKTLSMMLSALSDAKAKISAQVDATQSARCARRAAEVAAETDAIDRMRADAAAAQNSADQRRDAALGLVAEVEEKNRMLNLAKARNERALRRRRALENKNLKLRRRRVLATFRAFVLCLIAAALAALALKASRQ</sequence>
<dbReference type="EMBL" id="KN880846">
    <property type="protein sequence ID" value="KIY61944.1"/>
    <property type="molecule type" value="Genomic_DNA"/>
</dbReference>
<keyword evidence="2" id="KW-1133">Transmembrane helix</keyword>
<name>A0A0D7AVR3_9AGAR</name>
<keyword evidence="2" id="KW-0472">Membrane</keyword>
<gene>
    <name evidence="3" type="ORF">CYLTODRAFT_494960</name>
</gene>
<protein>
    <submittedName>
        <fullName evidence="3">Uncharacterized protein</fullName>
    </submittedName>
</protein>
<evidence type="ECO:0000313" key="3">
    <source>
        <dbReference type="EMBL" id="KIY61944.1"/>
    </source>
</evidence>
<keyword evidence="4" id="KW-1185">Reference proteome</keyword>
<dbReference type="AlphaFoldDB" id="A0A0D7AVR3"/>
<proteinExistence type="predicted"/>